<organism evidence="1 2">
    <name type="scientific">Paenibacillus pini JCM 16418</name>
    <dbReference type="NCBI Taxonomy" id="1236976"/>
    <lineage>
        <taxon>Bacteria</taxon>
        <taxon>Bacillati</taxon>
        <taxon>Bacillota</taxon>
        <taxon>Bacilli</taxon>
        <taxon>Bacillales</taxon>
        <taxon>Paenibacillaceae</taxon>
        <taxon>Paenibacillus</taxon>
    </lineage>
</organism>
<evidence type="ECO:0000313" key="1">
    <source>
        <dbReference type="EMBL" id="GAF08807.1"/>
    </source>
</evidence>
<name>W7YJW3_9BACL</name>
<dbReference type="InterPro" id="IPR036689">
    <property type="entry name" value="ESAT-6-like_sf"/>
</dbReference>
<evidence type="ECO:0000313" key="2">
    <source>
        <dbReference type="Proteomes" id="UP000019364"/>
    </source>
</evidence>
<dbReference type="InterPro" id="IPR010310">
    <property type="entry name" value="T7SS_ESAT-6-like"/>
</dbReference>
<gene>
    <name evidence="1" type="ORF">JCM16418_2914</name>
</gene>
<dbReference type="RefSeq" id="WP_036649595.1">
    <property type="nucleotide sequence ID" value="NZ_BAVZ01000008.1"/>
</dbReference>
<dbReference type="STRING" id="1236976.JCM16418_2914"/>
<proteinExistence type="predicted"/>
<dbReference type="Gene3D" id="1.10.287.850">
    <property type="entry name" value="HP0062-like domain"/>
    <property type="match status" value="1"/>
</dbReference>
<comment type="caution">
    <text evidence="1">The sequence shown here is derived from an EMBL/GenBank/DDBJ whole genome shotgun (WGS) entry which is preliminary data.</text>
</comment>
<dbReference type="AlphaFoldDB" id="W7YJW3"/>
<sequence length="256" mass="29514">MTEILVKPEMLNRIGETFIHSREQLEQVYVSLDKQMNRVHQEWSGVTRENFFQAFRSFQEQRKVTLDQISYVGEELIQISKKFAEADAKVTNTDKPGLNLNLMINEQKMGYARAKNDEERMTYRQEAERIRTAMRDQGYAESDILQDTDPFVSVKDIMELAWDETYKNLDDDTGRFGPSMIEKVVAKELLTRIEDITNKINDLKAGHADQVISEEIRNYVDFYTGLGYKSAEVASDLERALDDVANSSAKEKTEAS</sequence>
<reference evidence="1 2" key="1">
    <citation type="journal article" date="2014" name="Genome Announc.">
        <title>Draft Genome Sequence of Paenibacillus pini JCM 16418T, Isolated from the Rhizosphere of Pine Tree.</title>
        <authorList>
            <person name="Yuki M."/>
            <person name="Oshima K."/>
            <person name="Suda W."/>
            <person name="Oshida Y."/>
            <person name="Kitamura K."/>
            <person name="Iida Y."/>
            <person name="Hattori M."/>
            <person name="Ohkuma M."/>
        </authorList>
    </citation>
    <scope>NUCLEOTIDE SEQUENCE [LARGE SCALE GENOMIC DNA]</scope>
    <source>
        <strain evidence="1 2">JCM 16418</strain>
    </source>
</reference>
<dbReference type="Proteomes" id="UP000019364">
    <property type="component" value="Unassembled WGS sequence"/>
</dbReference>
<evidence type="ECO:0008006" key="3">
    <source>
        <dbReference type="Google" id="ProtNLM"/>
    </source>
</evidence>
<dbReference type="EMBL" id="BAVZ01000008">
    <property type="protein sequence ID" value="GAF08807.1"/>
    <property type="molecule type" value="Genomic_DNA"/>
</dbReference>
<keyword evidence="2" id="KW-1185">Reference proteome</keyword>
<dbReference type="SUPFAM" id="SSF140453">
    <property type="entry name" value="EsxAB dimer-like"/>
    <property type="match status" value="1"/>
</dbReference>
<protein>
    <recommendedName>
        <fullName evidence="3">WXG100 family type VII secretion target</fullName>
    </recommendedName>
</protein>
<dbReference type="Pfam" id="PF06013">
    <property type="entry name" value="WXG100"/>
    <property type="match status" value="1"/>
</dbReference>
<dbReference type="OrthoDB" id="1447477at2"/>
<accession>W7YJW3</accession>